<protein>
    <recommendedName>
        <fullName evidence="3">HTH domain-containing protein</fullName>
    </recommendedName>
</protein>
<sequence length="111" mass="13061">MSAFIERVQIINRIDQLIRLQATGTPEELVSKLGISKTKLYRILKNMRDLNAPVEYDDVSRNYVYKEAVVYFRFGFYSTKLFRNNQAENIQKLRISRPLNKTINFENIATP</sequence>
<accession>A0A554VJ05</accession>
<dbReference type="RefSeq" id="WP_143916898.1">
    <property type="nucleotide sequence ID" value="NZ_CANMXV010000043.1"/>
</dbReference>
<evidence type="ECO:0000313" key="2">
    <source>
        <dbReference type="Proteomes" id="UP000318833"/>
    </source>
</evidence>
<keyword evidence="2" id="KW-1185">Reference proteome</keyword>
<gene>
    <name evidence="1" type="ORF">FOF46_14235</name>
</gene>
<evidence type="ECO:0000313" key="1">
    <source>
        <dbReference type="EMBL" id="TSE07881.1"/>
    </source>
</evidence>
<dbReference type="EMBL" id="VLNR01000028">
    <property type="protein sequence ID" value="TSE07881.1"/>
    <property type="molecule type" value="Genomic_DNA"/>
</dbReference>
<organism evidence="1 2">
    <name type="scientific">Aquimarina algiphila</name>
    <dbReference type="NCBI Taxonomy" id="2047982"/>
    <lineage>
        <taxon>Bacteria</taxon>
        <taxon>Pseudomonadati</taxon>
        <taxon>Bacteroidota</taxon>
        <taxon>Flavobacteriia</taxon>
        <taxon>Flavobacteriales</taxon>
        <taxon>Flavobacteriaceae</taxon>
        <taxon>Aquimarina</taxon>
    </lineage>
</organism>
<evidence type="ECO:0008006" key="3">
    <source>
        <dbReference type="Google" id="ProtNLM"/>
    </source>
</evidence>
<comment type="caution">
    <text evidence="1">The sequence shown here is derived from an EMBL/GenBank/DDBJ whole genome shotgun (WGS) entry which is preliminary data.</text>
</comment>
<dbReference type="Proteomes" id="UP000318833">
    <property type="component" value="Unassembled WGS sequence"/>
</dbReference>
<reference evidence="1 2" key="1">
    <citation type="submission" date="2019-07" db="EMBL/GenBank/DDBJ databases">
        <title>The draft genome sequence of Aquimarina algiphila M91.</title>
        <authorList>
            <person name="Meng X."/>
        </authorList>
    </citation>
    <scope>NUCLEOTIDE SEQUENCE [LARGE SCALE GENOMIC DNA]</scope>
    <source>
        <strain evidence="1 2">M91</strain>
    </source>
</reference>
<dbReference type="OrthoDB" id="1163801at2"/>
<dbReference type="AlphaFoldDB" id="A0A554VJ05"/>
<proteinExistence type="predicted"/>
<name>A0A554VJ05_9FLAO</name>